<dbReference type="KEGG" id="uma:UMAG_10959"/>
<evidence type="ECO:0000313" key="1">
    <source>
        <dbReference type="EMBL" id="KIS71822.1"/>
    </source>
</evidence>
<dbReference type="VEuPathDB" id="FungiDB:UMAG_10959"/>
<dbReference type="Proteomes" id="UP000000561">
    <property type="component" value="Chromosome 1"/>
</dbReference>
<sequence>MQTLLEYTLSYEGQHVITPLAILVECVSTLCCVTHHLDPSANKMKLGQQMRIRINILIANQDWDALYIFAKMIDGQTSVRRGAHGLGAAHLETDEATNKIGQVMEPFALNRHLLNTLPILYDHLRWNADHVLDPSSGSHADTLLRSIVMQSISPQLHIEYFSEHDDQLSVTVSDLFVQGVNKCTMHSDVKQYKVLIATLASMGWGQC</sequence>
<reference evidence="1 2" key="1">
    <citation type="journal article" date="2006" name="Nature">
        <title>Insights from the genome of the biotrophic fungal plant pathogen Ustilago maydis.</title>
        <authorList>
            <person name="Kamper J."/>
            <person name="Kahmann R."/>
            <person name="Bolker M."/>
            <person name="Ma L.J."/>
            <person name="Brefort T."/>
            <person name="Saville B.J."/>
            <person name="Banuett F."/>
            <person name="Kronstad J.W."/>
            <person name="Gold S.E."/>
            <person name="Muller O."/>
            <person name="Perlin M.H."/>
            <person name="Wosten H.A."/>
            <person name="de Vries R."/>
            <person name="Ruiz-Herrera J."/>
            <person name="Reynaga-Pena C.G."/>
            <person name="Snetselaar K."/>
            <person name="McCann M."/>
            <person name="Perez-Martin J."/>
            <person name="Feldbrugge M."/>
            <person name="Basse C.W."/>
            <person name="Steinberg G."/>
            <person name="Ibeas J.I."/>
            <person name="Holloman W."/>
            <person name="Guzman P."/>
            <person name="Farman M."/>
            <person name="Stajich J.E."/>
            <person name="Sentandreu R."/>
            <person name="Gonzalez-Prieto J.M."/>
            <person name="Kennell J.C."/>
            <person name="Molina L."/>
            <person name="Schirawski J."/>
            <person name="Mendoza-Mendoza A."/>
            <person name="Greilinger D."/>
            <person name="Munch K."/>
            <person name="Rossel N."/>
            <person name="Scherer M."/>
            <person name="Vranes M."/>
            <person name="Ladendorf O."/>
            <person name="Vincon V."/>
            <person name="Fuchs U."/>
            <person name="Sandrock B."/>
            <person name="Meng S."/>
            <person name="Ho E.C."/>
            <person name="Cahill M.J."/>
            <person name="Boyce K.J."/>
            <person name="Klose J."/>
            <person name="Klosterman S.J."/>
            <person name="Deelstra H.J."/>
            <person name="Ortiz-Castellanos L."/>
            <person name="Li W."/>
            <person name="Sanchez-Alonso P."/>
            <person name="Schreier P.H."/>
            <person name="Hauser-Hahn I."/>
            <person name="Vaupel M."/>
            <person name="Koopmann E."/>
            <person name="Friedrich G."/>
            <person name="Voss H."/>
            <person name="Schluter T."/>
            <person name="Margolis J."/>
            <person name="Platt D."/>
            <person name="Swimmer C."/>
            <person name="Gnirke A."/>
            <person name="Chen F."/>
            <person name="Vysotskaia V."/>
            <person name="Mannhaupt G."/>
            <person name="Guldener U."/>
            <person name="Munsterkotter M."/>
            <person name="Haase D."/>
            <person name="Oesterheld M."/>
            <person name="Mewes H.W."/>
            <person name="Mauceli E.W."/>
            <person name="DeCaprio D."/>
            <person name="Wade C.M."/>
            <person name="Butler J."/>
            <person name="Young S."/>
            <person name="Jaffe D.B."/>
            <person name="Calvo S."/>
            <person name="Nusbaum C."/>
            <person name="Galagan J."/>
            <person name="Birren B.W."/>
        </authorList>
    </citation>
    <scope>NUCLEOTIDE SEQUENCE [LARGE SCALE GENOMIC DNA]</scope>
    <source>
        <strain evidence="2">DSM 14603 / FGSC 9021 / UM521</strain>
    </source>
</reference>
<gene>
    <name evidence="1" type="ORF">UMAG_10959</name>
</gene>
<dbReference type="InParanoid" id="A0A0D1CFN8"/>
<dbReference type="RefSeq" id="XP_011386708.1">
    <property type="nucleotide sequence ID" value="XM_011388406.1"/>
</dbReference>
<accession>A0A0D1CFN8</accession>
<name>A0A0D1CFN8_MYCMD</name>
<keyword evidence="2" id="KW-1185">Reference proteome</keyword>
<dbReference type="GeneID" id="23566908"/>
<evidence type="ECO:0000313" key="2">
    <source>
        <dbReference type="Proteomes" id="UP000000561"/>
    </source>
</evidence>
<dbReference type="AlphaFoldDB" id="A0A0D1CFN8"/>
<organism evidence="1 2">
    <name type="scientific">Mycosarcoma maydis</name>
    <name type="common">Corn smut fungus</name>
    <name type="synonym">Ustilago maydis</name>
    <dbReference type="NCBI Taxonomy" id="5270"/>
    <lineage>
        <taxon>Eukaryota</taxon>
        <taxon>Fungi</taxon>
        <taxon>Dikarya</taxon>
        <taxon>Basidiomycota</taxon>
        <taxon>Ustilaginomycotina</taxon>
        <taxon>Ustilaginomycetes</taxon>
        <taxon>Ustilaginales</taxon>
        <taxon>Ustilaginaceae</taxon>
        <taxon>Mycosarcoma</taxon>
    </lineage>
</organism>
<protein>
    <submittedName>
        <fullName evidence="1">Uncharacterized protein</fullName>
    </submittedName>
</protein>
<dbReference type="EMBL" id="CM003140">
    <property type="protein sequence ID" value="KIS71822.1"/>
    <property type="molecule type" value="Genomic_DNA"/>
</dbReference>
<dbReference type="OrthoDB" id="2557996at2759"/>
<proteinExistence type="predicted"/>